<reference evidence="13" key="2">
    <citation type="submission" date="2025-08" db="UniProtKB">
        <authorList>
            <consortium name="Ensembl"/>
        </authorList>
    </citation>
    <scope>IDENTIFICATION</scope>
</reference>
<dbReference type="GeneID" id="100312336"/>
<dbReference type="Gene3D" id="1.20.1070.10">
    <property type="entry name" value="Rhodopsin 7-helix transmembrane proteins"/>
    <property type="match status" value="1"/>
</dbReference>
<evidence type="ECO:0000256" key="7">
    <source>
        <dbReference type="ARBA" id="ARBA00023040"/>
    </source>
</evidence>
<keyword evidence="7 11" id="KW-0297">G-protein coupled receptor</keyword>
<dbReference type="GO" id="GO:0005550">
    <property type="term" value="F:pheromone binding"/>
    <property type="evidence" value="ECO:0000318"/>
    <property type="project" value="GO_Central"/>
</dbReference>
<organism evidence="13 14">
    <name type="scientific">Monodelphis domestica</name>
    <name type="common">Gray short-tailed opossum</name>
    <dbReference type="NCBI Taxonomy" id="13616"/>
    <lineage>
        <taxon>Eukaryota</taxon>
        <taxon>Metazoa</taxon>
        <taxon>Chordata</taxon>
        <taxon>Craniata</taxon>
        <taxon>Vertebrata</taxon>
        <taxon>Euteleostomi</taxon>
        <taxon>Mammalia</taxon>
        <taxon>Metatheria</taxon>
        <taxon>Didelphimorphia</taxon>
        <taxon>Didelphidae</taxon>
        <taxon>Monodelphis</taxon>
    </lineage>
</organism>
<reference evidence="13 14" key="1">
    <citation type="journal article" date="2007" name="Nature">
        <title>Genome of the marsupial Monodelphis domestica reveals innovation in non-coding sequences.</title>
        <authorList>
            <person name="Mikkelsen T.S."/>
            <person name="Wakefield M.J."/>
            <person name="Aken B."/>
            <person name="Amemiya C.T."/>
            <person name="Chang J.L."/>
            <person name="Duke S."/>
            <person name="Garber M."/>
            <person name="Gentles A.J."/>
            <person name="Goodstadt L."/>
            <person name="Heger A."/>
            <person name="Jurka J."/>
            <person name="Kamal M."/>
            <person name="Mauceli E."/>
            <person name="Searle S.M."/>
            <person name="Sharpe T."/>
            <person name="Baker M.L."/>
            <person name="Batzer M.A."/>
            <person name="Benos P.V."/>
            <person name="Belov K."/>
            <person name="Clamp M."/>
            <person name="Cook A."/>
            <person name="Cuff J."/>
            <person name="Das R."/>
            <person name="Davidow L."/>
            <person name="Deakin J.E."/>
            <person name="Fazzari M.J."/>
            <person name="Glass J.L."/>
            <person name="Grabherr M."/>
            <person name="Greally J.M."/>
            <person name="Gu W."/>
            <person name="Hore T.A."/>
            <person name="Huttley G.A."/>
            <person name="Kleber M."/>
            <person name="Jirtle R.L."/>
            <person name="Koina E."/>
            <person name="Lee J.T."/>
            <person name="Mahony S."/>
            <person name="Marra M.A."/>
            <person name="Miller R.D."/>
            <person name="Nicholls R.D."/>
            <person name="Oda M."/>
            <person name="Papenfuss A.T."/>
            <person name="Parra Z.E."/>
            <person name="Pollock D.D."/>
            <person name="Ray D.A."/>
            <person name="Schein J.E."/>
            <person name="Speed T.P."/>
            <person name="Thompson K."/>
            <person name="VandeBerg J.L."/>
            <person name="Wade C.M."/>
            <person name="Walker J.A."/>
            <person name="Waters P.D."/>
            <person name="Webber C."/>
            <person name="Weidman J.R."/>
            <person name="Xie X."/>
            <person name="Zody M.C."/>
            <person name="Baldwin J."/>
            <person name="Abdouelleil A."/>
            <person name="Abdulkadir J."/>
            <person name="Abebe A."/>
            <person name="Abera B."/>
            <person name="Abreu J."/>
            <person name="Acer S.C."/>
            <person name="Aftuck L."/>
            <person name="Alexander A."/>
            <person name="An P."/>
            <person name="Anderson E."/>
            <person name="Anderson S."/>
            <person name="Arachi H."/>
            <person name="Azer M."/>
            <person name="Bachantsang P."/>
            <person name="Barry A."/>
            <person name="Bayul T."/>
            <person name="Berlin A."/>
            <person name="Bessette D."/>
            <person name="Bloom T."/>
            <person name="Bloom T."/>
            <person name="Boguslavskiy L."/>
            <person name="Bonnet C."/>
            <person name="Boukhgalter B."/>
            <person name="Bourzgui I."/>
            <person name="Brown A."/>
            <person name="Cahill P."/>
            <person name="Channer S."/>
            <person name="Cheshatsang Y."/>
            <person name="Chuda L."/>
            <person name="Citroen M."/>
            <person name="Collymore A."/>
            <person name="Cooke P."/>
            <person name="Costello M."/>
            <person name="D'Aco K."/>
            <person name="Daza R."/>
            <person name="De Haan G."/>
            <person name="DeGray S."/>
            <person name="DeMaso C."/>
            <person name="Dhargay N."/>
            <person name="Dooley K."/>
            <person name="Dooley E."/>
            <person name="Doricent M."/>
            <person name="Dorje P."/>
            <person name="Dorjee K."/>
            <person name="Dupes A."/>
            <person name="Elong R."/>
            <person name="Falk J."/>
            <person name="Farina A."/>
            <person name="Faro S."/>
            <person name="Ferguson D."/>
            <person name="Fisher S."/>
            <person name="Foley C.D."/>
            <person name="Franke A."/>
            <person name="Friedrich D."/>
            <person name="Gadbois L."/>
            <person name="Gearin G."/>
            <person name="Gearin C.R."/>
            <person name="Giannoukos G."/>
            <person name="Goode T."/>
            <person name="Graham J."/>
            <person name="Grandbois E."/>
            <person name="Grewal S."/>
            <person name="Gyaltsen K."/>
            <person name="Hafez N."/>
            <person name="Hagos B."/>
            <person name="Hall J."/>
            <person name="Henson C."/>
            <person name="Hollinger A."/>
            <person name="Honan T."/>
            <person name="Huard M.D."/>
            <person name="Hughes L."/>
            <person name="Hurhula B."/>
            <person name="Husby M.E."/>
            <person name="Kamat A."/>
            <person name="Kanga B."/>
            <person name="Kashin S."/>
            <person name="Khazanovich D."/>
            <person name="Kisner P."/>
            <person name="Lance K."/>
            <person name="Lara M."/>
            <person name="Lee W."/>
            <person name="Lennon N."/>
            <person name="Letendre F."/>
            <person name="LeVine R."/>
            <person name="Lipovsky A."/>
            <person name="Liu X."/>
            <person name="Liu J."/>
            <person name="Liu S."/>
            <person name="Lokyitsang T."/>
            <person name="Lokyitsang Y."/>
            <person name="Lubonja R."/>
            <person name="Lui A."/>
            <person name="MacDonald P."/>
            <person name="Magnisalis V."/>
            <person name="Maru K."/>
            <person name="Matthews C."/>
            <person name="McCusker W."/>
            <person name="McDonough S."/>
            <person name="Mehta T."/>
            <person name="Meldrim J."/>
            <person name="Meneus L."/>
            <person name="Mihai O."/>
            <person name="Mihalev A."/>
            <person name="Mihova T."/>
            <person name="Mittelman R."/>
            <person name="Mlenga V."/>
            <person name="Montmayeur A."/>
            <person name="Mulrain L."/>
            <person name="Navidi A."/>
            <person name="Naylor J."/>
            <person name="Negash T."/>
            <person name="Nguyen T."/>
            <person name="Nguyen N."/>
            <person name="Nicol R."/>
            <person name="Norbu C."/>
            <person name="Norbu N."/>
            <person name="Novod N."/>
            <person name="O'Neill B."/>
            <person name="Osman S."/>
            <person name="Markiewicz E."/>
            <person name="Oyono O.L."/>
            <person name="Patti C."/>
            <person name="Phunkhang P."/>
            <person name="Pierre F."/>
            <person name="Priest M."/>
            <person name="Raghuraman S."/>
            <person name="Rege F."/>
            <person name="Reyes R."/>
            <person name="Rise C."/>
            <person name="Rogov P."/>
            <person name="Ross K."/>
            <person name="Ryan E."/>
            <person name="Settipalli S."/>
            <person name="Shea T."/>
            <person name="Sherpa N."/>
            <person name="Shi L."/>
            <person name="Shih D."/>
            <person name="Sparrow T."/>
            <person name="Spaulding J."/>
            <person name="Stalker J."/>
            <person name="Stange-Thomann N."/>
            <person name="Stavropoulos S."/>
            <person name="Stone C."/>
            <person name="Strader C."/>
            <person name="Tesfaye S."/>
            <person name="Thomson T."/>
            <person name="Thoulutsang Y."/>
            <person name="Thoulutsang D."/>
            <person name="Topham K."/>
            <person name="Topping I."/>
            <person name="Tsamla T."/>
            <person name="Vassiliev H."/>
            <person name="Vo A."/>
            <person name="Wangchuk T."/>
            <person name="Wangdi T."/>
            <person name="Weiand M."/>
            <person name="Wilkinson J."/>
            <person name="Wilson A."/>
            <person name="Yadav S."/>
            <person name="Young G."/>
            <person name="Yu Q."/>
            <person name="Zembek L."/>
            <person name="Zhong D."/>
            <person name="Zimmer A."/>
            <person name="Zwirko Z."/>
            <person name="Jaffe D.B."/>
            <person name="Alvarez P."/>
            <person name="Brockman W."/>
            <person name="Butler J."/>
            <person name="Chin C."/>
            <person name="Gnerre S."/>
            <person name="MacCallum I."/>
            <person name="Graves J.A."/>
            <person name="Ponting C.P."/>
            <person name="Breen M."/>
            <person name="Samollow P.B."/>
            <person name="Lander E.S."/>
            <person name="Lindblad-Toh K."/>
        </authorList>
    </citation>
    <scope>NUCLEOTIDE SEQUENCE [LARGE SCALE GENOMIC DNA]</scope>
</reference>
<evidence type="ECO:0000313" key="14">
    <source>
        <dbReference type="Proteomes" id="UP000002280"/>
    </source>
</evidence>
<evidence type="ECO:0000313" key="13">
    <source>
        <dbReference type="Ensembl" id="ENSMODP00000051573.1"/>
    </source>
</evidence>
<evidence type="ECO:0000256" key="5">
    <source>
        <dbReference type="ARBA" id="ARBA00022692"/>
    </source>
</evidence>
<dbReference type="PANTHER" id="PTHR24062">
    <property type="entry name" value="VOMERONASAL TYPE-1 RECEPTOR"/>
    <property type="match status" value="1"/>
</dbReference>
<gene>
    <name evidence="13" type="primary">monDomV1R1263</name>
</gene>
<dbReference type="Ensembl" id="ENSMODT00000085937.1">
    <property type="protein sequence ID" value="ENSMODP00000051573.1"/>
    <property type="gene ID" value="ENSMODG00000049835.1"/>
</dbReference>
<feature type="transmembrane region" description="Helical" evidence="11">
    <location>
        <begin position="12"/>
        <end position="32"/>
    </location>
</feature>
<dbReference type="CTD" id="100312336"/>
<feature type="transmembrane region" description="Helical" evidence="11">
    <location>
        <begin position="233"/>
        <end position="259"/>
    </location>
</feature>
<reference evidence="13" key="3">
    <citation type="submission" date="2025-09" db="UniProtKB">
        <authorList>
            <consortium name="Ensembl"/>
        </authorList>
    </citation>
    <scope>IDENTIFICATION</scope>
</reference>
<evidence type="ECO:0000256" key="3">
    <source>
        <dbReference type="ARBA" id="ARBA00022475"/>
    </source>
</evidence>
<dbReference type="GO" id="GO:0007606">
    <property type="term" value="P:sensory perception of chemical stimulus"/>
    <property type="evidence" value="ECO:0007669"/>
    <property type="project" value="UniProtKB-ARBA"/>
</dbReference>
<feature type="transmembrane region" description="Helical" evidence="11">
    <location>
        <begin position="180"/>
        <end position="207"/>
    </location>
</feature>
<keyword evidence="8 11" id="KW-0472">Membrane</keyword>
<feature type="transmembrane region" description="Helical" evidence="11">
    <location>
        <begin position="83"/>
        <end position="108"/>
    </location>
</feature>
<dbReference type="OrthoDB" id="10422292at2759"/>
<dbReference type="FunFam" id="1.20.1070.10:FF:001010">
    <property type="entry name" value="Vomeronasal type-1 receptor"/>
    <property type="match status" value="1"/>
</dbReference>
<keyword evidence="9 11" id="KW-0675">Receptor</keyword>
<keyword evidence="5 11" id="KW-0812">Transmembrane</keyword>
<sequence length="298" mass="34429">MLTYNEILGIIYLYMIGFGFLGNCILLFLNIFNFLIAHRTKSKSLIIIHLAFSNIMSLLFRGLPATTRLWRVKCLLDNIGIKIITHIQIITWSLSMGSTCLLSTFQAISLIPNNSKCSQLKTRTPKFIILYLLLFWVFNLLLNEVGFLQNIVPKNITDINEGCNTGYRRMDVHNKNHMKIIIILCVYDALFICLMICSSGYMVLILYRHKKHVRHIHSNSVSIKLSPETRATLAILFLVCTFVLFNTLSPIFILYMFHFKYTNNWMIHSSVILSVWYPAVSPFILIIIDNQIPKTCTH</sequence>
<accession>A0A5F8GVA6</accession>
<dbReference type="Proteomes" id="UP000002280">
    <property type="component" value="Chromosome 5"/>
</dbReference>
<evidence type="ECO:0000256" key="9">
    <source>
        <dbReference type="ARBA" id="ARBA00023170"/>
    </source>
</evidence>
<evidence type="ECO:0000256" key="1">
    <source>
        <dbReference type="ARBA" id="ARBA00004651"/>
    </source>
</evidence>
<dbReference type="InterPro" id="IPR017452">
    <property type="entry name" value="GPCR_Rhodpsn_7TM"/>
</dbReference>
<dbReference type="KEGG" id="mdo:100312336"/>
<name>A0A5F8GVA6_MONDO</name>
<dbReference type="PRINTS" id="PR01534">
    <property type="entry name" value="VOMERONASL1R"/>
</dbReference>
<keyword evidence="6 11" id="KW-1133">Transmembrane helix</keyword>
<keyword evidence="14" id="KW-1185">Reference proteome</keyword>
<comment type="similarity">
    <text evidence="2 11">Belongs to the G-protein coupled receptor 1 family.</text>
</comment>
<evidence type="ECO:0000256" key="6">
    <source>
        <dbReference type="ARBA" id="ARBA00022989"/>
    </source>
</evidence>
<feature type="transmembrane region" description="Helical" evidence="11">
    <location>
        <begin position="128"/>
        <end position="148"/>
    </location>
</feature>
<dbReference type="GO" id="GO:0005886">
    <property type="term" value="C:plasma membrane"/>
    <property type="evidence" value="ECO:0000318"/>
    <property type="project" value="GO_Central"/>
</dbReference>
<feature type="transmembrane region" description="Helical" evidence="11">
    <location>
        <begin position="44"/>
        <end position="63"/>
    </location>
</feature>
<dbReference type="InterPro" id="IPR004072">
    <property type="entry name" value="Vmron_rcpt_1"/>
</dbReference>
<evidence type="ECO:0000256" key="2">
    <source>
        <dbReference type="ARBA" id="ARBA00010663"/>
    </source>
</evidence>
<dbReference type="Pfam" id="PF03402">
    <property type="entry name" value="V1R"/>
    <property type="match status" value="1"/>
</dbReference>
<proteinExistence type="inferred from homology"/>
<keyword evidence="10 11" id="KW-0807">Transducer</keyword>
<dbReference type="GO" id="GO:0016503">
    <property type="term" value="F:pheromone receptor activity"/>
    <property type="evidence" value="ECO:0007669"/>
    <property type="project" value="InterPro"/>
</dbReference>
<dbReference type="GO" id="GO:0019236">
    <property type="term" value="P:response to pheromone"/>
    <property type="evidence" value="ECO:0007669"/>
    <property type="project" value="UniProtKB-KW"/>
</dbReference>
<keyword evidence="3 11" id="KW-1003">Cell membrane</keyword>
<dbReference type="PROSITE" id="PS50262">
    <property type="entry name" value="G_PROTEIN_RECEP_F1_2"/>
    <property type="match status" value="1"/>
</dbReference>
<keyword evidence="4 11" id="KW-0589">Pheromone response</keyword>
<dbReference type="GeneTree" id="ENSGT00960000186612"/>
<feature type="transmembrane region" description="Helical" evidence="11">
    <location>
        <begin position="265"/>
        <end position="288"/>
    </location>
</feature>
<dbReference type="SUPFAM" id="SSF81321">
    <property type="entry name" value="Family A G protein-coupled receptor-like"/>
    <property type="match status" value="1"/>
</dbReference>
<evidence type="ECO:0000256" key="8">
    <source>
        <dbReference type="ARBA" id="ARBA00023136"/>
    </source>
</evidence>
<evidence type="ECO:0000259" key="12">
    <source>
        <dbReference type="PROSITE" id="PS50262"/>
    </source>
</evidence>
<protein>
    <recommendedName>
        <fullName evidence="11">Vomeronasal type-1 receptor</fullName>
    </recommendedName>
</protein>
<comment type="subcellular location">
    <subcellularLocation>
        <location evidence="1 11">Cell membrane</location>
        <topology evidence="1 11">Multi-pass membrane protein</topology>
    </subcellularLocation>
</comment>
<dbReference type="InParanoid" id="A0A5F8GVA6"/>
<evidence type="ECO:0000256" key="4">
    <source>
        <dbReference type="ARBA" id="ARBA00022507"/>
    </source>
</evidence>
<evidence type="ECO:0000256" key="10">
    <source>
        <dbReference type="ARBA" id="ARBA00023224"/>
    </source>
</evidence>
<evidence type="ECO:0000256" key="11">
    <source>
        <dbReference type="RuleBase" id="RU364061"/>
    </source>
</evidence>
<dbReference type="AlphaFoldDB" id="A0A5F8GVA6"/>
<feature type="domain" description="G-protein coupled receptors family 1 profile" evidence="12">
    <location>
        <begin position="22"/>
        <end position="285"/>
    </location>
</feature>